<keyword evidence="2" id="KW-1185">Reference proteome</keyword>
<dbReference type="KEGG" id="nps:KRR39_02885"/>
<protein>
    <submittedName>
        <fullName evidence="1">Uncharacterized protein</fullName>
    </submittedName>
</protein>
<gene>
    <name evidence="1" type="ORF">KRR39_02885</name>
</gene>
<dbReference type="EMBL" id="CP077062">
    <property type="protein sequence ID" value="QWZ08814.1"/>
    <property type="molecule type" value="Genomic_DNA"/>
</dbReference>
<organism evidence="1 2">
    <name type="scientific">Nocardioides panacis</name>
    <dbReference type="NCBI Taxonomy" id="2849501"/>
    <lineage>
        <taxon>Bacteria</taxon>
        <taxon>Bacillati</taxon>
        <taxon>Actinomycetota</taxon>
        <taxon>Actinomycetes</taxon>
        <taxon>Propionibacteriales</taxon>
        <taxon>Nocardioidaceae</taxon>
        <taxon>Nocardioides</taxon>
    </lineage>
</organism>
<name>A0A975T0U2_9ACTN</name>
<evidence type="ECO:0000313" key="2">
    <source>
        <dbReference type="Proteomes" id="UP000683575"/>
    </source>
</evidence>
<dbReference type="Proteomes" id="UP000683575">
    <property type="component" value="Chromosome"/>
</dbReference>
<reference evidence="1" key="1">
    <citation type="submission" date="2021-06" db="EMBL/GenBank/DDBJ databases">
        <title>Complete genome sequence of Nocardioides sp. G188.</title>
        <authorList>
            <person name="Im W.-T."/>
        </authorList>
    </citation>
    <scope>NUCLEOTIDE SEQUENCE</scope>
    <source>
        <strain evidence="1">G188</strain>
    </source>
</reference>
<dbReference type="Pfam" id="PF19927">
    <property type="entry name" value="DUF6390"/>
    <property type="match status" value="1"/>
</dbReference>
<dbReference type="AlphaFoldDB" id="A0A975T0U2"/>
<sequence length="237" mass="26217">MSRLGAARFAQYAYPPNELGYCGPPGARALLDADATRELERRARHFEGAWSYLELIAEVVGVADPLDADVVDAYWIGSDLLDRVDPAVLVDRLTDRFRGQGGGSWREAAARAVPHHSFQVFEVYPWLGLLREGRPPGPAVWVLDRCRIRVGEVLAVAGEQVRVSSRVLAWDGARLTDAGSATETARWSVDRRALIDQPVVGALVALHWDWVCEEITPEQAARIEQLERRTRAAAQAP</sequence>
<accession>A0A975T0U2</accession>
<dbReference type="InterPro" id="IPR045660">
    <property type="entry name" value="DUF6390"/>
</dbReference>
<evidence type="ECO:0000313" key="1">
    <source>
        <dbReference type="EMBL" id="QWZ08814.1"/>
    </source>
</evidence>
<dbReference type="RefSeq" id="WP_216940645.1">
    <property type="nucleotide sequence ID" value="NZ_CP077062.1"/>
</dbReference>
<proteinExistence type="predicted"/>